<sequence length="187" mass="20593">MKKDFISLIESPIISAIRDDSMIDAAISSNSDIIFLLNDTIYTLEESINKIKASGKAVFIHFDLTDGFDNSINALHYISEKFKPDGIISTKSNIVKEAKKLGLYSIQRIFLLDSMNFEHGLKTIIANRPDACEILPGTLHKITRKIVASTDIPIVAGGLIQDKEDIIECIKSGAVAVSTTNPNLWNV</sequence>
<reference evidence="1 2" key="1">
    <citation type="submission" date="2016-11" db="EMBL/GenBank/DDBJ databases">
        <authorList>
            <person name="Jaros S."/>
            <person name="Januszkiewicz K."/>
            <person name="Wedrychowicz H."/>
        </authorList>
    </citation>
    <scope>NUCLEOTIDE SEQUENCE [LARGE SCALE GENOMIC DNA]</scope>
    <source>
        <strain evidence="1 2">DSM 17477</strain>
    </source>
</reference>
<dbReference type="Gene3D" id="3.20.20.70">
    <property type="entry name" value="Aldolase class I"/>
    <property type="match status" value="1"/>
</dbReference>
<dbReference type="SUPFAM" id="SSF110391">
    <property type="entry name" value="GlpP-like"/>
    <property type="match status" value="1"/>
</dbReference>
<dbReference type="InterPro" id="IPR013785">
    <property type="entry name" value="Aldolase_TIM"/>
</dbReference>
<name>A0A1M6KUQ5_9FIRM</name>
<dbReference type="PANTHER" id="PTHR35787">
    <property type="entry name" value="GLYCEROL UPTAKE OPERON ANTITERMINATOR REGULATORY PROTEIN"/>
    <property type="match status" value="1"/>
</dbReference>
<dbReference type="GO" id="GO:0006071">
    <property type="term" value="P:glycerol metabolic process"/>
    <property type="evidence" value="ECO:0007669"/>
    <property type="project" value="InterPro"/>
</dbReference>
<dbReference type="PIRSF" id="PIRSF016897">
    <property type="entry name" value="GlpP"/>
    <property type="match status" value="1"/>
</dbReference>
<dbReference type="RefSeq" id="WP_073050372.1">
    <property type="nucleotide sequence ID" value="NZ_FQZL01000028.1"/>
</dbReference>
<gene>
    <name evidence="1" type="ORF">SAMN02745751_02991</name>
</gene>
<dbReference type="EMBL" id="FQZL01000028">
    <property type="protein sequence ID" value="SHJ62705.1"/>
    <property type="molecule type" value="Genomic_DNA"/>
</dbReference>
<dbReference type="AlphaFoldDB" id="A0A1M6KUQ5"/>
<evidence type="ECO:0000313" key="1">
    <source>
        <dbReference type="EMBL" id="SHJ62705.1"/>
    </source>
</evidence>
<dbReference type="PANTHER" id="PTHR35787:SF1">
    <property type="entry name" value="GLYCEROL UPTAKE OPERON ANTITERMINATOR REGULATORY PROTEIN"/>
    <property type="match status" value="1"/>
</dbReference>
<dbReference type="Proteomes" id="UP000184052">
    <property type="component" value="Unassembled WGS sequence"/>
</dbReference>
<dbReference type="STRING" id="1121476.SAMN02745751_02991"/>
<dbReference type="InterPro" id="IPR006699">
    <property type="entry name" value="GlpP"/>
</dbReference>
<protein>
    <submittedName>
        <fullName evidence="1">Glycerol uptake operon antiterminator</fullName>
    </submittedName>
</protein>
<organism evidence="1 2">
    <name type="scientific">Dethiosulfatibacter aminovorans DSM 17477</name>
    <dbReference type="NCBI Taxonomy" id="1121476"/>
    <lineage>
        <taxon>Bacteria</taxon>
        <taxon>Bacillati</taxon>
        <taxon>Bacillota</taxon>
        <taxon>Tissierellia</taxon>
        <taxon>Dethiosulfatibacter</taxon>
    </lineage>
</organism>
<proteinExistence type="predicted"/>
<dbReference type="OrthoDB" id="9799580at2"/>
<accession>A0A1M6KUQ5</accession>
<evidence type="ECO:0000313" key="2">
    <source>
        <dbReference type="Proteomes" id="UP000184052"/>
    </source>
</evidence>
<dbReference type="GO" id="GO:0006355">
    <property type="term" value="P:regulation of DNA-templated transcription"/>
    <property type="evidence" value="ECO:0007669"/>
    <property type="project" value="InterPro"/>
</dbReference>
<dbReference type="Pfam" id="PF04309">
    <property type="entry name" value="G3P_antiterm"/>
    <property type="match status" value="1"/>
</dbReference>
<keyword evidence="2" id="KW-1185">Reference proteome</keyword>